<dbReference type="Proteomes" id="UP001500305">
    <property type="component" value="Unassembled WGS sequence"/>
</dbReference>
<keyword evidence="2" id="KW-1185">Reference proteome</keyword>
<gene>
    <name evidence="1" type="ORF">GCM10010430_75760</name>
</gene>
<protein>
    <submittedName>
        <fullName evidence="1">Uncharacterized protein</fullName>
    </submittedName>
</protein>
<accession>A0ABN3F014</accession>
<evidence type="ECO:0000313" key="1">
    <source>
        <dbReference type="EMBL" id="GAA2278648.1"/>
    </source>
</evidence>
<dbReference type="EMBL" id="BAAATR010000064">
    <property type="protein sequence ID" value="GAA2278648.1"/>
    <property type="molecule type" value="Genomic_DNA"/>
</dbReference>
<proteinExistence type="predicted"/>
<name>A0ABN3F014_9ACTN</name>
<comment type="caution">
    <text evidence="1">The sequence shown here is derived from an EMBL/GenBank/DDBJ whole genome shotgun (WGS) entry which is preliminary data.</text>
</comment>
<reference evidence="1 2" key="1">
    <citation type="journal article" date="2019" name="Int. J. Syst. Evol. Microbiol.">
        <title>The Global Catalogue of Microorganisms (GCM) 10K type strain sequencing project: providing services to taxonomists for standard genome sequencing and annotation.</title>
        <authorList>
            <consortium name="The Broad Institute Genomics Platform"/>
            <consortium name="The Broad Institute Genome Sequencing Center for Infectious Disease"/>
            <person name="Wu L."/>
            <person name="Ma J."/>
        </authorList>
    </citation>
    <scope>NUCLEOTIDE SEQUENCE [LARGE SCALE GENOMIC DNA]</scope>
    <source>
        <strain evidence="1 2">JCM 7356</strain>
    </source>
</reference>
<sequence>MLLIGHEQLSTLPAARQHAGRLWDHKLAGDTPGECAVLAALSASAVTGDASASVTNDLLDRALRGGLAGMDQSQMLVSLAGLAFVTTDRLDDAAARFDQIADVGGRWGSFLMLSAATMWQLMVRARRGQQLALITDFGHPATTTGEGVEHRVRLGMMAQVGESLLERCDPAAAERVLVPDADTDRAGWLWQGPMLLVRSRVHAARGNPAAALAVLLEYGAQEKRAQVANPTVTPWRSRAALLHLALGQRADALRLATEELELAHRCGTERVIGVVSRCLGVVLGGPAGEAFLREPWPCWSGLRPAWSWPGPSTSWGSPCRAAARPTRPAGSSARRWNSRRPAGVSCWPVGYAGRWPRSGCARKPRQRWLLAPYFAGHRFRSVASGFG</sequence>
<organism evidence="1 2">
    <name type="scientific">Kitasatospora cystarginea</name>
    <dbReference type="NCBI Taxonomy" id="58350"/>
    <lineage>
        <taxon>Bacteria</taxon>
        <taxon>Bacillati</taxon>
        <taxon>Actinomycetota</taxon>
        <taxon>Actinomycetes</taxon>
        <taxon>Kitasatosporales</taxon>
        <taxon>Streptomycetaceae</taxon>
        <taxon>Kitasatospora</taxon>
    </lineage>
</organism>
<evidence type="ECO:0000313" key="2">
    <source>
        <dbReference type="Proteomes" id="UP001500305"/>
    </source>
</evidence>